<accession>A0AC61TMX5</accession>
<name>A0AC61TMX5_EDWTA</name>
<protein>
    <submittedName>
        <fullName evidence="1">Fimbria/pilus outer membrane usher protein</fullName>
    </submittedName>
</protein>
<dbReference type="Proteomes" id="UP000245918">
    <property type="component" value="Plasmid pET-ATCC-159-1"/>
</dbReference>
<organism evidence="1 2">
    <name type="scientific">Edwardsiella tarda ATCC 15947 = NBRC 105688</name>
    <dbReference type="NCBI Taxonomy" id="667121"/>
    <lineage>
        <taxon>Bacteria</taxon>
        <taxon>Pseudomonadati</taxon>
        <taxon>Pseudomonadota</taxon>
        <taxon>Gammaproteobacteria</taxon>
        <taxon>Enterobacterales</taxon>
        <taxon>Hafniaceae</taxon>
        <taxon>Edwardsiella</taxon>
    </lineage>
</organism>
<reference evidence="1" key="1">
    <citation type="submission" date="2021-09" db="EMBL/GenBank/DDBJ databases">
        <title>Comparative genomics of Edwardsiella genus reveals species-based diversity.</title>
        <authorList>
            <person name="Tekedar H.C."/>
            <person name="Kumru S."/>
            <person name="Waldbieser G.C."/>
            <person name="Reichley S.R."/>
            <person name="Lawrence M.L."/>
            <person name="Griffin M.J."/>
        </authorList>
    </citation>
    <scope>NUCLEOTIDE SEQUENCE</scope>
    <source>
        <strain evidence="1">ATCC 15947</strain>
    </source>
</reference>
<gene>
    <name evidence="1" type="ORF">DCL27_17275</name>
</gene>
<keyword evidence="1" id="KW-0614">Plasmid</keyword>
<proteinExistence type="predicted"/>
<geneLocation type="plasmid" evidence="1 2">
    <name>pET-ATCC-159-1</name>
</geneLocation>
<keyword evidence="2" id="KW-1185">Reference proteome</keyword>
<dbReference type="EMBL" id="CP084508">
    <property type="protein sequence ID" value="UCQ02044.1"/>
    <property type="molecule type" value="Genomic_DNA"/>
</dbReference>
<sequence length="836" mass="91821">MNYFKVALSFVIGLVSTHSFASEYYFDPAMIDGVSGSDVSLLNRGLPLPGWYYVSVYVNGKLVSHQSLLFKYGSSKNDSQLVPCLSLNDLKEYGIDTSELTHGKNNKINNVTHKKSVSCVRISSLRDVSISSDIKHQQVNIFVPRNYLLNDAVSGMAPEGIWDDGLSAFVLGYDVNTQWVKVRGQRDASHTSKFIQLQPGINIGSWRIRNNLSWVNTKNNGGWQTLYSYAERGVNSIKSRFVVGDSYSSGTVFDSIPFRGIKLYTDDSMIPFSKRAFAPVIRGIARTQARVEVKQFGYTLTSVVVPAGQFELTNIPASGANGDLHVIVNENDGTKQEFNVPFTTPAIALHRNFLKYSFAIGKYRSKIISDSSNPFLSEVNIAYGFPLNFTGYTGAQLSKHYQVAALGIGTMLSSAGAVSVDVSKSHAYRDNKESSVNGLRWQVRYNNYLPTGTTFSLSYKTYSEGYNSFSDVVFKKNIMVGSSQPKSQTGLNVSQPLLGYGYLNLFGTRELYRGFNRGVTSYGVDYNITLPYNISLGLSWNRSLSLNRTPYQGESITSLWLSIPFVNHYVDNNPVYITYQNMTPSNGYSSNVVGVNGTLLDRQLNWEVQDKIIADRQSSKSAMVNLSYQGTYGQIDGNYGRSNTLVQYGLGAHGDIVATKETGFVFGQKQGETIAIVKADGVSGAKVGYWPGEKTDLHGYTLDGGLQPYSTNRININPLSLPPNAALSKNSVNVTPTKGAVVLADFHARIGARLLLTLRRNNGSILPFGSIVNVDNGVNGIVDDNGSVYLTGIKNGDVIKARWSNKNNDYCTSTINLDMVMHSKTGIDYLTASCNG</sequence>
<evidence type="ECO:0000313" key="1">
    <source>
        <dbReference type="EMBL" id="UCQ02044.1"/>
    </source>
</evidence>
<evidence type="ECO:0000313" key="2">
    <source>
        <dbReference type="Proteomes" id="UP000245918"/>
    </source>
</evidence>